<dbReference type="PANTHER" id="PTHR13720">
    <property type="entry name" value="WD-40 REPEAT PROTEIN"/>
    <property type="match status" value="1"/>
</dbReference>
<reference evidence="6 7" key="1">
    <citation type="submission" date="2012-04" db="EMBL/GenBank/DDBJ databases">
        <title>The Genome Sequence of Saprolegnia declina VS20.</title>
        <authorList>
            <consortium name="The Broad Institute Genome Sequencing Platform"/>
            <person name="Russ C."/>
            <person name="Nusbaum C."/>
            <person name="Tyler B."/>
            <person name="van West P."/>
            <person name="Dieguez-Uribeondo J."/>
            <person name="de Bruijn I."/>
            <person name="Tripathy S."/>
            <person name="Jiang R."/>
            <person name="Young S.K."/>
            <person name="Zeng Q."/>
            <person name="Gargeya S."/>
            <person name="Fitzgerald M."/>
            <person name="Haas B."/>
            <person name="Abouelleil A."/>
            <person name="Alvarado L."/>
            <person name="Arachchi H.M."/>
            <person name="Berlin A."/>
            <person name="Chapman S.B."/>
            <person name="Goldberg J."/>
            <person name="Griggs A."/>
            <person name="Gujja S."/>
            <person name="Hansen M."/>
            <person name="Howarth C."/>
            <person name="Imamovic A."/>
            <person name="Larimer J."/>
            <person name="McCowen C."/>
            <person name="Montmayeur A."/>
            <person name="Murphy C."/>
            <person name="Neiman D."/>
            <person name="Pearson M."/>
            <person name="Priest M."/>
            <person name="Roberts A."/>
            <person name="Saif S."/>
            <person name="Shea T."/>
            <person name="Sisk P."/>
            <person name="Sykes S."/>
            <person name="Wortman J."/>
            <person name="Nusbaum C."/>
            <person name="Birren B."/>
        </authorList>
    </citation>
    <scope>NUCLEOTIDE SEQUENCE [LARGE SCALE GENOMIC DNA]</scope>
    <source>
        <strain evidence="6 7">VS20</strain>
    </source>
</reference>
<dbReference type="PROSITE" id="PS50294">
    <property type="entry name" value="WD_REPEATS_REGION"/>
    <property type="match status" value="1"/>
</dbReference>
<dbReference type="InterPro" id="IPR036322">
    <property type="entry name" value="WD40_repeat_dom_sf"/>
</dbReference>
<evidence type="ECO:0000313" key="6">
    <source>
        <dbReference type="EMBL" id="EQC41079.1"/>
    </source>
</evidence>
<dbReference type="InterPro" id="IPR050630">
    <property type="entry name" value="WD_repeat_EMAP"/>
</dbReference>
<feature type="region of interest" description="Disordered" evidence="4">
    <location>
        <begin position="983"/>
        <end position="1019"/>
    </location>
</feature>
<dbReference type="Gene3D" id="2.130.10.10">
    <property type="entry name" value="YVTN repeat-like/Quinoprotein amine dehydrogenase"/>
    <property type="match status" value="3"/>
</dbReference>
<dbReference type="Pfam" id="PF05018">
    <property type="entry name" value="CFA20_dom"/>
    <property type="match status" value="1"/>
</dbReference>
<dbReference type="PANTHER" id="PTHR13720:SF24">
    <property type="entry name" value="WD REPEAT-CONTAINING PROTEIN 90"/>
    <property type="match status" value="1"/>
</dbReference>
<dbReference type="eggNOG" id="KOG0267">
    <property type="taxonomic scope" value="Eukaryota"/>
</dbReference>
<sequence>MPVWQHPFADVFRLVCAGSFATSTRGDVAELMDKTIRRKVFRIRGKIAASNHLSVPAEGDSLQLTGRYIYLQLHRAPGESATLHLDIVTKKRSALRLSLSTMYSSVRSMGVNLRLPLPLGDKWTVLALDMHRLLELHTSVAYNREGYDYLKSVQLCCSMSIRGIYTSDILYMPETLPKGMELPLIKSHAWELSYDWHWLPSNQLDAIDIPTPSKDVLRPAMLASPARSSPPASPQTTSSPRKRPAPLKDGEPSTPAPLPLSQLEHEAQLQTHRSAVLQKADLILKRAGLQRPLPASAAPNSPPVSPKLYYSPSKYGPRILPKANLMWPDRVLALDRIVGLSQACTGGALWCHASKSFLYASDATLVLAERRPSTLAMSFLHGHDRDIRHLVLSPTMHMAITCEVGPSPALRLWSTATSRCVACLRGHVHGVVALAVGGTLLVVVGKDAQHRTQLIVYDAASATSSSTPLSTLPVVAKQTSDFPISTLRFSPYDSDRLVSCGRENIRFWRVKAGHLPGCPVVLHEYARDALFTDIAFDLPSTPGRPVYVSSSHGTILVLDYASMALLCVYKLHDAAIHSLAVNAGFCVSGGADGFLRVWPLDFSDFYLEARHEAAILSVDLSGDGLEAIATCANGTVGILDVSSHAYSIVQRAHTAAISAIALSPKSDALVSIAFDRTIRVWDVPTGLQTYEFKTEASVGTCIAHHPSDARIAVGFASGMLRIFDIPSMTILETYHQHVGPILDVQYGLQSVYSSGEDQQVCCYQHHSSTVLSVHGAYPITNGRFCVDVVLQYLAIAGADSRSIELLDMYSLRRKRSLQYCDGKGAPMQLRMLGFIQHQQLLVLVVSSQRLLLMAPSTGDVARTWASIADGSVGDLAHSPFGRYIVHGRADGGALKALMLEHPQQLRLTQSFAGPSHGLQRVLFSQDGKWVVTIGGSAALLLWRFLGYEDDLRATNTDSMLSEAALASIDEAALFEQHHKSDNQLLGDTSEDEDEDGGVPRQLVPTPTQRPSRRKSISELPPSPIVLSDIPWRPVMTRVRGFNVDATSPVVWSAAHQTLVRAVGSRVVIETPSSSRHACRQASSRVLGLALGPAQDVVVYWDATPSLTFVSLNDAMTMTTTSVDASVRSVAFESSRRVWCIAGGDLLLLDTETIVASIALLSDAPCQIEWLGHTTVDVVTAHPVQFWKWTGHAIVAVPIRTDVSLTLIASSQARRHCELVLGWSAETSKVHFLNTSTTSIVCSATLQAHKRSTVAHLAWCNDTTVAVATADAPYVWLYQLVLAADGETLALDAMERDGLSLLTNVPPIGGAMSSLLRVDAPVQSMTWHSASHADDYGIIITRTGAVWSVQPAAFTRQLLDLTLAAPITSLGVLPSGDIGTLADSTLRLWDATTLRECCFHASLPPQVPSAFASSAFGCVVGYPNGQLRVLCSDGSSVTTCQPWALETARSKNFLRRYTSDVSTDVLSFLRNAPTVLVGNTLGQLVLLSLPSMDVTWVPLPFGAQANPSTLSSQNHPQVGGQLLHCSGATDAIVVVWASQAGKSHVHIYTGHGSVLQDAWKLPQVPPAHAWGLLSPHEDSVVLYSAVGGIEARCFQRRTVLWQCALAPSPTTAILLDDMLLLTSAGLLHRLDLRDMLLAPIASMNSVLAAAIEGERICQRNGALYIADGNCLVRVELTRLAPVMDQNSDDDVLEDRALAE</sequence>
<dbReference type="Pfam" id="PF00400">
    <property type="entry name" value="WD40"/>
    <property type="match status" value="1"/>
</dbReference>
<dbReference type="SUPFAM" id="SSF50978">
    <property type="entry name" value="WD40 repeat-like"/>
    <property type="match status" value="4"/>
</dbReference>
<dbReference type="eggNOG" id="KOG3213">
    <property type="taxonomic scope" value="Eukaryota"/>
</dbReference>
<keyword evidence="2" id="KW-0677">Repeat</keyword>
<feature type="repeat" description="WD" evidence="3">
    <location>
        <begin position="650"/>
        <end position="691"/>
    </location>
</feature>
<feature type="region of interest" description="Disordered" evidence="4">
    <location>
        <begin position="222"/>
        <end position="259"/>
    </location>
</feature>
<dbReference type="VEuPathDB" id="FungiDB:SDRG_02132"/>
<keyword evidence="1 3" id="KW-0853">WD repeat</keyword>
<dbReference type="InterPro" id="IPR015943">
    <property type="entry name" value="WD40/YVTN_repeat-like_dom_sf"/>
</dbReference>
<name>T0QSG3_SAPDV</name>
<organism evidence="6 7">
    <name type="scientific">Saprolegnia diclina (strain VS20)</name>
    <dbReference type="NCBI Taxonomy" id="1156394"/>
    <lineage>
        <taxon>Eukaryota</taxon>
        <taxon>Sar</taxon>
        <taxon>Stramenopiles</taxon>
        <taxon>Oomycota</taxon>
        <taxon>Saprolegniomycetes</taxon>
        <taxon>Saprolegniales</taxon>
        <taxon>Saprolegniaceae</taxon>
        <taxon>Saprolegnia</taxon>
    </lineage>
</organism>
<dbReference type="GO" id="GO:0005929">
    <property type="term" value="C:cilium"/>
    <property type="evidence" value="ECO:0007669"/>
    <property type="project" value="UniProtKB-ARBA"/>
</dbReference>
<evidence type="ECO:0000259" key="5">
    <source>
        <dbReference type="Pfam" id="PF05018"/>
    </source>
</evidence>
<evidence type="ECO:0000256" key="4">
    <source>
        <dbReference type="SAM" id="MobiDB-lite"/>
    </source>
</evidence>
<evidence type="ECO:0000256" key="2">
    <source>
        <dbReference type="ARBA" id="ARBA00022737"/>
    </source>
</evidence>
<dbReference type="InParanoid" id="T0QSG3"/>
<dbReference type="InterPro" id="IPR007714">
    <property type="entry name" value="CFA20_dom"/>
</dbReference>
<keyword evidence="7" id="KW-1185">Reference proteome</keyword>
<dbReference type="STRING" id="1156394.T0QSG3"/>
<dbReference type="PROSITE" id="PS50082">
    <property type="entry name" value="WD_REPEATS_2"/>
    <property type="match status" value="1"/>
</dbReference>
<accession>T0QSG3</accession>
<evidence type="ECO:0000256" key="1">
    <source>
        <dbReference type="ARBA" id="ARBA00022574"/>
    </source>
</evidence>
<dbReference type="SMART" id="SM00320">
    <property type="entry name" value="WD40"/>
    <property type="match status" value="11"/>
</dbReference>
<dbReference type="Proteomes" id="UP000030762">
    <property type="component" value="Unassembled WGS sequence"/>
</dbReference>
<dbReference type="OMA" id="SHAYSIV"/>
<gene>
    <name evidence="6" type="ORF">SDRG_02132</name>
</gene>
<dbReference type="InterPro" id="IPR019775">
    <property type="entry name" value="WD40_repeat_CS"/>
</dbReference>
<dbReference type="GeneID" id="19942859"/>
<protein>
    <recommendedName>
        <fullName evidence="5">CFA20 domain-containing protein</fullName>
    </recommendedName>
</protein>
<dbReference type="SUPFAM" id="SSF63829">
    <property type="entry name" value="Calcium-dependent phosphotriesterase"/>
    <property type="match status" value="1"/>
</dbReference>
<dbReference type="OrthoDB" id="6252103at2759"/>
<dbReference type="EMBL" id="JH767135">
    <property type="protein sequence ID" value="EQC41079.1"/>
    <property type="molecule type" value="Genomic_DNA"/>
</dbReference>
<evidence type="ECO:0000256" key="3">
    <source>
        <dbReference type="PROSITE-ProRule" id="PRU00221"/>
    </source>
</evidence>
<dbReference type="RefSeq" id="XP_008605923.1">
    <property type="nucleotide sequence ID" value="XM_008607701.1"/>
</dbReference>
<proteinExistence type="predicted"/>
<evidence type="ECO:0000313" key="7">
    <source>
        <dbReference type="Proteomes" id="UP000030762"/>
    </source>
</evidence>
<dbReference type="PROSITE" id="PS00678">
    <property type="entry name" value="WD_REPEATS_1"/>
    <property type="match status" value="1"/>
</dbReference>
<dbReference type="InterPro" id="IPR001680">
    <property type="entry name" value="WD40_rpt"/>
</dbReference>
<feature type="domain" description="CFA20" evidence="5">
    <location>
        <begin position="3"/>
        <end position="182"/>
    </location>
</feature>
<feature type="compositionally biased region" description="Low complexity" evidence="4">
    <location>
        <begin position="222"/>
        <end position="239"/>
    </location>
</feature>